<feature type="domain" description="Diphthamide synthase" evidence="1">
    <location>
        <begin position="1"/>
        <end position="213"/>
    </location>
</feature>
<dbReference type="GO" id="GO:0017178">
    <property type="term" value="F:diphthine-ammonia ligase activity"/>
    <property type="evidence" value="ECO:0007669"/>
    <property type="project" value="TreeGrafter"/>
</dbReference>
<dbReference type="AlphaFoldDB" id="A0A1G1KRI6"/>
<reference evidence="2 3" key="1">
    <citation type="journal article" date="2016" name="Nat. Commun.">
        <title>Thousands of microbial genomes shed light on interconnected biogeochemical processes in an aquifer system.</title>
        <authorList>
            <person name="Anantharaman K."/>
            <person name="Brown C.T."/>
            <person name="Hug L.A."/>
            <person name="Sharon I."/>
            <person name="Castelle C.J."/>
            <person name="Probst A.J."/>
            <person name="Thomas B.C."/>
            <person name="Singh A."/>
            <person name="Wilkins M.J."/>
            <person name="Karaoz U."/>
            <person name="Brodie E.L."/>
            <person name="Williams K.H."/>
            <person name="Hubbard S.S."/>
            <person name="Banfield J.F."/>
        </authorList>
    </citation>
    <scope>NUCLEOTIDE SEQUENCE [LARGE SCALE GENOMIC DNA]</scope>
</reference>
<evidence type="ECO:0000259" key="1">
    <source>
        <dbReference type="Pfam" id="PF01902"/>
    </source>
</evidence>
<name>A0A1G1KRI6_9BACT</name>
<evidence type="ECO:0000313" key="3">
    <source>
        <dbReference type="Proteomes" id="UP000178187"/>
    </source>
</evidence>
<dbReference type="Proteomes" id="UP000178187">
    <property type="component" value="Unassembled WGS sequence"/>
</dbReference>
<dbReference type="Gene3D" id="3.40.50.620">
    <property type="entry name" value="HUPs"/>
    <property type="match status" value="1"/>
</dbReference>
<dbReference type="InterPro" id="IPR030662">
    <property type="entry name" value="DPH6/MJ0570"/>
</dbReference>
<dbReference type="InterPro" id="IPR002761">
    <property type="entry name" value="Diphthami_syn_dom"/>
</dbReference>
<dbReference type="CDD" id="cd01994">
    <property type="entry name" value="AANH_PF0828-like"/>
    <property type="match status" value="1"/>
</dbReference>
<evidence type="ECO:0000313" key="2">
    <source>
        <dbReference type="EMBL" id="OGW95169.1"/>
    </source>
</evidence>
<dbReference type="InterPro" id="IPR014729">
    <property type="entry name" value="Rossmann-like_a/b/a_fold"/>
</dbReference>
<dbReference type="PANTHER" id="PTHR12196:SF2">
    <property type="entry name" value="DIPHTHINE--AMMONIA LIGASE"/>
    <property type="match status" value="1"/>
</dbReference>
<dbReference type="GO" id="GO:0017183">
    <property type="term" value="P:protein histidyl modification to diphthamide"/>
    <property type="evidence" value="ECO:0007669"/>
    <property type="project" value="TreeGrafter"/>
</dbReference>
<dbReference type="PANTHER" id="PTHR12196">
    <property type="entry name" value="DOMAIN OF UNKNOWN FUNCTION 71 DUF71 -CONTAINING PROTEIN"/>
    <property type="match status" value="1"/>
</dbReference>
<gene>
    <name evidence="2" type="ORF">A3G33_04365</name>
</gene>
<comment type="caution">
    <text evidence="2">The sequence shown here is derived from an EMBL/GenBank/DDBJ whole genome shotgun (WGS) entry which is preliminary data.</text>
</comment>
<sequence length="226" mass="25155">MKAFISWSGGKDSALSCHRVMQNLGIHVTHFLNMLTEDGTRSRSHGLEPALLQLQAKAAGVALVQGKAGWDDYEKEFKKAILELKKEGVEAGVFGDIDLQPHRDWVERVCKETGIRAILPIWNEGREKLLDEFIDAGFRAKIVVADSKYLDDSWLGCEIDREFIKKAKAYGKIDLCGEGGEYHTFVCAGPIFEKPVEFTEEKKVLIGGTHWCLALKVGNGAKNGNY</sequence>
<organism evidence="2 3">
    <name type="scientific">Candidatus Danuiimicrobium aquiferis</name>
    <dbReference type="NCBI Taxonomy" id="1801832"/>
    <lineage>
        <taxon>Bacteria</taxon>
        <taxon>Pseudomonadati</taxon>
        <taxon>Candidatus Omnitrophota</taxon>
        <taxon>Candidatus Danuiimicrobium</taxon>
    </lineage>
</organism>
<dbReference type="SUPFAM" id="SSF52402">
    <property type="entry name" value="Adenine nucleotide alpha hydrolases-like"/>
    <property type="match status" value="1"/>
</dbReference>
<dbReference type="Pfam" id="PF01902">
    <property type="entry name" value="Diphthami_syn_2"/>
    <property type="match status" value="1"/>
</dbReference>
<dbReference type="PIRSF" id="PIRSF039123">
    <property type="entry name" value="Diphthamide_synthase"/>
    <property type="match status" value="1"/>
</dbReference>
<dbReference type="NCBIfam" id="TIGR00290">
    <property type="entry name" value="MJ0570_dom"/>
    <property type="match status" value="1"/>
</dbReference>
<accession>A0A1G1KRI6</accession>
<protein>
    <submittedName>
        <fullName evidence="2">ATP pyrophosphatase</fullName>
    </submittedName>
</protein>
<dbReference type="Gene3D" id="3.90.1490.10">
    <property type="entry name" value="putative n-type atp pyrophosphatase, domain 2"/>
    <property type="match status" value="1"/>
</dbReference>
<dbReference type="EMBL" id="MHFR01000068">
    <property type="protein sequence ID" value="OGW95169.1"/>
    <property type="molecule type" value="Genomic_DNA"/>
</dbReference>
<proteinExistence type="predicted"/>